<evidence type="ECO:0000313" key="3">
    <source>
        <dbReference type="Proteomes" id="UP000530660"/>
    </source>
</evidence>
<name>A0A7J7ICN7_9RHOD</name>
<accession>A0A7J7ICN7</accession>
<dbReference type="OrthoDB" id="10595597at2759"/>
<feature type="compositionally biased region" description="Basic and acidic residues" evidence="1">
    <location>
        <begin position="174"/>
        <end position="184"/>
    </location>
</feature>
<proteinExistence type="predicted"/>
<keyword evidence="3" id="KW-1185">Reference proteome</keyword>
<organism evidence="2 3">
    <name type="scientific">Cyanidiococcus yangmingshanensis</name>
    <dbReference type="NCBI Taxonomy" id="2690220"/>
    <lineage>
        <taxon>Eukaryota</taxon>
        <taxon>Rhodophyta</taxon>
        <taxon>Bangiophyceae</taxon>
        <taxon>Cyanidiales</taxon>
        <taxon>Cyanidiaceae</taxon>
        <taxon>Cyanidiococcus</taxon>
    </lineage>
</organism>
<gene>
    <name evidence="2" type="ORF">F1559_001515</name>
</gene>
<reference evidence="2 3" key="1">
    <citation type="journal article" date="2020" name="J. Phycol.">
        <title>Comparative genome analysis reveals Cyanidiococcus gen. nov., a new extremophilic red algal genus sister to Cyanidioschyzon (Cyanidioschyzonaceae, Rhodophyta).</title>
        <authorList>
            <person name="Liu S.-L."/>
            <person name="Chiang Y.-R."/>
            <person name="Yoon H.S."/>
            <person name="Fu H.-Y."/>
        </authorList>
    </citation>
    <scope>NUCLEOTIDE SEQUENCE [LARGE SCALE GENOMIC DNA]</scope>
    <source>
        <strain evidence="2 3">THAL066</strain>
    </source>
</reference>
<sequence>MSASKTKDSFLLIAMSNGGKDDSERAYQEITARGVRLRRRLYHRVVKQLVQQAVRGWLTGDVNGALERAKSSDMVTASALLTKSRRRSLRLEIARATGLPSGDESVAEARWRELHEQRIYQYTRNLLYYSRNQERIKSRSRAAKDAARERARTGGPSSSAPSETPTDSTSQLVRNREVLVEPDSKNSLSVDAHGMEQATGVHHQRAVSNRLDEDGPWSSVEVSAAEIGARCLGGSRGAASSVLNSTLSRFDSASDQGQKQGVLSLAKDSVASIACMETKSASERAATDLTISPTIEAWTIPWNESSDGGRTEVALSDRGHWAAGQRLRSSTPMTTTIDGFTVLQKTPSWNRLYHERSGPTTIPISASPVVSMDTAVRLEYDLQVDSLEEASAWNSTDWSQFVQEWTGTVQPSDEPANWQRVRAPLGRRIRSSGSLSIQSEDSETSAISAEMLDLNIAPSSIATREHFAGLHHRPLFRSYGQSVGGCRHRAP</sequence>
<feature type="compositionally biased region" description="Polar residues" evidence="1">
    <location>
        <begin position="155"/>
        <end position="173"/>
    </location>
</feature>
<dbReference type="AlphaFoldDB" id="A0A7J7ICN7"/>
<protein>
    <submittedName>
        <fullName evidence="2">Uncharacterized protein</fullName>
    </submittedName>
</protein>
<evidence type="ECO:0000256" key="1">
    <source>
        <dbReference type="SAM" id="MobiDB-lite"/>
    </source>
</evidence>
<evidence type="ECO:0000313" key="2">
    <source>
        <dbReference type="EMBL" id="KAF6000855.1"/>
    </source>
</evidence>
<comment type="caution">
    <text evidence="2">The sequence shown here is derived from an EMBL/GenBank/DDBJ whole genome shotgun (WGS) entry which is preliminary data.</text>
</comment>
<feature type="compositionally biased region" description="Basic and acidic residues" evidence="1">
    <location>
        <begin position="138"/>
        <end position="152"/>
    </location>
</feature>
<dbReference type="EMBL" id="VWRR01000017">
    <property type="protein sequence ID" value="KAF6000855.1"/>
    <property type="molecule type" value="Genomic_DNA"/>
</dbReference>
<dbReference type="Proteomes" id="UP000530660">
    <property type="component" value="Unassembled WGS sequence"/>
</dbReference>
<feature type="region of interest" description="Disordered" evidence="1">
    <location>
        <begin position="138"/>
        <end position="190"/>
    </location>
</feature>